<gene>
    <name evidence="5" type="ORF">H735_05665</name>
</gene>
<evidence type="ECO:0000313" key="5">
    <source>
        <dbReference type="EMBL" id="KIF53874.1"/>
    </source>
</evidence>
<dbReference type="NCBIfam" id="NF002383">
    <property type="entry name" value="PRK01392.1"/>
    <property type="match status" value="1"/>
</dbReference>
<evidence type="ECO:0000256" key="1">
    <source>
        <dbReference type="ARBA" id="ARBA00012524"/>
    </source>
</evidence>
<comment type="caution">
    <text evidence="5">The sequence shown here is derived from an EMBL/GenBank/DDBJ whole genome shotgun (WGS) entry which is preliminary data.</text>
</comment>
<accession>A0A0C1ZCU7</accession>
<evidence type="ECO:0000256" key="2">
    <source>
        <dbReference type="ARBA" id="ARBA00022679"/>
    </source>
</evidence>
<dbReference type="Pfam" id="PF03802">
    <property type="entry name" value="CitX"/>
    <property type="match status" value="1"/>
</dbReference>
<proteinExistence type="predicted"/>
<evidence type="ECO:0000256" key="3">
    <source>
        <dbReference type="ARBA" id="ARBA00022695"/>
    </source>
</evidence>
<protein>
    <recommendedName>
        <fullName evidence="1">citrate lyase holo-[acyl-carrier protein] synthase</fullName>
        <ecNumber evidence="1">2.7.7.61</ecNumber>
    </recommendedName>
</protein>
<dbReference type="RefSeq" id="WP_020197757.1">
    <property type="nucleotide sequence ID" value="NZ_BAOH01000140.1"/>
</dbReference>
<dbReference type="EMBL" id="JPRD01000011">
    <property type="protein sequence ID" value="KIF53874.1"/>
    <property type="molecule type" value="Genomic_DNA"/>
</dbReference>
<dbReference type="NCBIfam" id="TIGR03124">
    <property type="entry name" value="citrate_citX"/>
    <property type="match status" value="1"/>
</dbReference>
<dbReference type="Proteomes" id="UP000031586">
    <property type="component" value="Unassembled WGS sequence"/>
</dbReference>
<keyword evidence="3" id="KW-0548">Nucleotidyltransferase</keyword>
<dbReference type="AlphaFoldDB" id="A0A0C1ZCU7"/>
<evidence type="ECO:0000256" key="4">
    <source>
        <dbReference type="ARBA" id="ARBA00048574"/>
    </source>
</evidence>
<name>A0A0C1ZCU7_9VIBR</name>
<sequence length="178" mass="20060">MSIRYGLKVGLDDVLSNKEARVKRQGEWLKRHSLPLLSFTVNMPGPQKMTECTEQIFEQGVQAILATCLEKGWSMAGRQLLRQVTGPEAIFAVQAPNAMALKRAMIEIENNHRLGRLMDLDVIDVNGKIISRKGQGMTRRKCLICEKDAVICARSRKHDLQTLVSHIESMVCYDECCS</sequence>
<evidence type="ECO:0000313" key="6">
    <source>
        <dbReference type="Proteomes" id="UP000031586"/>
    </source>
</evidence>
<organism evidence="5 6">
    <name type="scientific">Vibrio owensii CAIM 1854 = LMG 25443</name>
    <dbReference type="NCBI Taxonomy" id="1229493"/>
    <lineage>
        <taxon>Bacteria</taxon>
        <taxon>Pseudomonadati</taxon>
        <taxon>Pseudomonadota</taxon>
        <taxon>Gammaproteobacteria</taxon>
        <taxon>Vibrionales</taxon>
        <taxon>Vibrionaceae</taxon>
        <taxon>Vibrio</taxon>
    </lineage>
</organism>
<keyword evidence="5" id="KW-0456">Lyase</keyword>
<dbReference type="PATRIC" id="fig|1229493.5.peg.198"/>
<comment type="catalytic activity">
    <reaction evidence="4">
        <text>apo-[citrate lyase ACP] + 2'-(5''-triphospho-alpha-D-ribosyl)-3'-dephospho-CoA = holo-[citrate lyase ACP] + diphosphate</text>
        <dbReference type="Rhea" id="RHEA:16333"/>
        <dbReference type="Rhea" id="RHEA-COMP:10157"/>
        <dbReference type="Rhea" id="RHEA-COMP:10158"/>
        <dbReference type="ChEBI" id="CHEBI:29999"/>
        <dbReference type="ChEBI" id="CHEBI:33019"/>
        <dbReference type="ChEBI" id="CHEBI:61378"/>
        <dbReference type="ChEBI" id="CHEBI:82683"/>
        <dbReference type="EC" id="2.7.7.61"/>
    </reaction>
</comment>
<keyword evidence="2 5" id="KW-0808">Transferase</keyword>
<dbReference type="EC" id="2.7.7.61" evidence="1"/>
<dbReference type="GO" id="GO:0051191">
    <property type="term" value="P:prosthetic group biosynthetic process"/>
    <property type="evidence" value="ECO:0007669"/>
    <property type="project" value="InterPro"/>
</dbReference>
<dbReference type="GO" id="GO:0050519">
    <property type="term" value="F:holo-citrate lyase synthase activity"/>
    <property type="evidence" value="ECO:0007669"/>
    <property type="project" value="UniProtKB-EC"/>
</dbReference>
<reference evidence="5 6" key="1">
    <citation type="submission" date="2014-07" db="EMBL/GenBank/DDBJ databases">
        <title>Unique and conserved regions in Vibrio harveyi and related species in comparison with the shrimp pathogen Vibrio harveyi CAIM 1792.</title>
        <authorList>
            <person name="Espinoza-Valles I."/>
            <person name="Vora G."/>
            <person name="Leekitcharoenphon P."/>
            <person name="Ussery D."/>
            <person name="Hoj L."/>
            <person name="Gomez-Gil B."/>
        </authorList>
    </citation>
    <scope>NUCLEOTIDE SEQUENCE [LARGE SCALE GENOMIC DNA]</scope>
    <source>
        <strain evidence="6">CAIM 1854 / LMG 25443</strain>
    </source>
</reference>
<dbReference type="GO" id="GO:0016829">
    <property type="term" value="F:lyase activity"/>
    <property type="evidence" value="ECO:0007669"/>
    <property type="project" value="UniProtKB-KW"/>
</dbReference>
<dbReference type="InterPro" id="IPR005551">
    <property type="entry name" value="CitX"/>
</dbReference>